<dbReference type="Gene3D" id="2.60.40.1240">
    <property type="match status" value="1"/>
</dbReference>
<dbReference type="EMBL" id="JARTLI010000002">
    <property type="protein sequence ID" value="MED5050676.1"/>
    <property type="molecule type" value="Genomic_DNA"/>
</dbReference>
<evidence type="ECO:0000313" key="5">
    <source>
        <dbReference type="Proteomes" id="UP001339962"/>
    </source>
</evidence>
<protein>
    <submittedName>
        <fullName evidence="4">DUF4352 domain-containing protein</fullName>
    </submittedName>
</protein>
<reference evidence="4 5" key="1">
    <citation type="submission" date="2023-03" db="EMBL/GenBank/DDBJ databases">
        <title>Bacillus Genome Sequencing.</title>
        <authorList>
            <person name="Dunlap C."/>
        </authorList>
    </citation>
    <scope>NUCLEOTIDE SEQUENCE [LARGE SCALE GENOMIC DNA]</scope>
    <source>
        <strain evidence="4 5">NRS-38</strain>
    </source>
</reference>
<keyword evidence="1" id="KW-0732">Signal</keyword>
<dbReference type="InterPro" id="IPR029050">
    <property type="entry name" value="Immunoprotect_excell_Ig-like"/>
</dbReference>
<organism evidence="4 5">
    <name type="scientific">Anoxybacteroides rupiense</name>
    <dbReference type="NCBI Taxonomy" id="311460"/>
    <lineage>
        <taxon>Bacteria</taxon>
        <taxon>Bacillati</taxon>
        <taxon>Bacillota</taxon>
        <taxon>Bacilli</taxon>
        <taxon>Bacillales</taxon>
        <taxon>Anoxybacillaceae</taxon>
        <taxon>Anoxybacteroides</taxon>
    </lineage>
</organism>
<dbReference type="Proteomes" id="UP001339962">
    <property type="component" value="Unassembled WGS sequence"/>
</dbReference>
<sequence length="201" mass="22033">MTEKKKKPFYKRWWVWVLVVIIIASIASGGGEDNAKPASTEPKKEEGTKKTEVKKEEPKKEEKKEVTAKIGQPLKVGDVVFTVYGTSTAKSVGPEGLGKEAQGTYLIVEIGVKNEGKEAVTTDSSFFKLKADGKEYETDSTADIYINESGGVFFLQKINPGLENKGKIVFDVPADVVSKNVILNVQTGFWGTEQGQIQLTK</sequence>
<feature type="region of interest" description="Disordered" evidence="2">
    <location>
        <begin position="30"/>
        <end position="66"/>
    </location>
</feature>
<evidence type="ECO:0000256" key="1">
    <source>
        <dbReference type="ARBA" id="ARBA00022729"/>
    </source>
</evidence>
<evidence type="ECO:0000259" key="3">
    <source>
        <dbReference type="Pfam" id="PF11611"/>
    </source>
</evidence>
<feature type="domain" description="DUF4352" evidence="3">
    <location>
        <begin position="69"/>
        <end position="192"/>
    </location>
</feature>
<name>A0ABD5IT60_9BACL</name>
<dbReference type="RefSeq" id="WP_328216910.1">
    <property type="nucleotide sequence ID" value="NZ_JARTLI010000002.1"/>
</dbReference>
<dbReference type="AlphaFoldDB" id="A0ABD5IT60"/>
<proteinExistence type="predicted"/>
<comment type="caution">
    <text evidence="4">The sequence shown here is derived from an EMBL/GenBank/DDBJ whole genome shotgun (WGS) entry which is preliminary data.</text>
</comment>
<evidence type="ECO:0000256" key="2">
    <source>
        <dbReference type="SAM" id="MobiDB-lite"/>
    </source>
</evidence>
<dbReference type="InterPro" id="IPR029051">
    <property type="entry name" value="DUF4352"/>
</dbReference>
<feature type="compositionally biased region" description="Basic and acidic residues" evidence="2">
    <location>
        <begin position="41"/>
        <end position="66"/>
    </location>
</feature>
<accession>A0ABD5IT60</accession>
<gene>
    <name evidence="4" type="ORF">P9850_02170</name>
</gene>
<evidence type="ECO:0000313" key="4">
    <source>
        <dbReference type="EMBL" id="MED5050676.1"/>
    </source>
</evidence>
<dbReference type="Pfam" id="PF11611">
    <property type="entry name" value="DUF4352"/>
    <property type="match status" value="1"/>
</dbReference>